<gene>
    <name evidence="1" type="ORF">P280DRAFT_478278</name>
</gene>
<dbReference type="EMBL" id="MU006780">
    <property type="protein sequence ID" value="KAF2643520.1"/>
    <property type="molecule type" value="Genomic_DNA"/>
</dbReference>
<evidence type="ECO:0000313" key="1">
    <source>
        <dbReference type="EMBL" id="KAF2643520.1"/>
    </source>
</evidence>
<accession>A0A6A6S7F7</accession>
<protein>
    <submittedName>
        <fullName evidence="1">Uncharacterized protein</fullName>
    </submittedName>
</protein>
<organism evidence="1 2">
    <name type="scientific">Massarina eburnea CBS 473.64</name>
    <dbReference type="NCBI Taxonomy" id="1395130"/>
    <lineage>
        <taxon>Eukaryota</taxon>
        <taxon>Fungi</taxon>
        <taxon>Dikarya</taxon>
        <taxon>Ascomycota</taxon>
        <taxon>Pezizomycotina</taxon>
        <taxon>Dothideomycetes</taxon>
        <taxon>Pleosporomycetidae</taxon>
        <taxon>Pleosporales</taxon>
        <taxon>Massarineae</taxon>
        <taxon>Massarinaceae</taxon>
        <taxon>Massarina</taxon>
    </lineage>
</organism>
<dbReference type="Proteomes" id="UP000799753">
    <property type="component" value="Unassembled WGS sequence"/>
</dbReference>
<evidence type="ECO:0000313" key="2">
    <source>
        <dbReference type="Proteomes" id="UP000799753"/>
    </source>
</evidence>
<keyword evidence="2" id="KW-1185">Reference proteome</keyword>
<reference evidence="1" key="1">
    <citation type="journal article" date="2020" name="Stud. Mycol.">
        <title>101 Dothideomycetes genomes: a test case for predicting lifestyles and emergence of pathogens.</title>
        <authorList>
            <person name="Haridas S."/>
            <person name="Albert R."/>
            <person name="Binder M."/>
            <person name="Bloem J."/>
            <person name="Labutti K."/>
            <person name="Salamov A."/>
            <person name="Andreopoulos B."/>
            <person name="Baker S."/>
            <person name="Barry K."/>
            <person name="Bills G."/>
            <person name="Bluhm B."/>
            <person name="Cannon C."/>
            <person name="Castanera R."/>
            <person name="Culley D."/>
            <person name="Daum C."/>
            <person name="Ezra D."/>
            <person name="Gonzalez J."/>
            <person name="Henrissat B."/>
            <person name="Kuo A."/>
            <person name="Liang C."/>
            <person name="Lipzen A."/>
            <person name="Lutzoni F."/>
            <person name="Magnuson J."/>
            <person name="Mondo S."/>
            <person name="Nolan M."/>
            <person name="Ohm R."/>
            <person name="Pangilinan J."/>
            <person name="Park H.-J."/>
            <person name="Ramirez L."/>
            <person name="Alfaro M."/>
            <person name="Sun H."/>
            <person name="Tritt A."/>
            <person name="Yoshinaga Y."/>
            <person name="Zwiers L.-H."/>
            <person name="Turgeon B."/>
            <person name="Goodwin S."/>
            <person name="Spatafora J."/>
            <person name="Crous P."/>
            <person name="Grigoriev I."/>
        </authorList>
    </citation>
    <scope>NUCLEOTIDE SEQUENCE</scope>
    <source>
        <strain evidence="1">CBS 473.64</strain>
    </source>
</reference>
<proteinExistence type="predicted"/>
<dbReference type="AlphaFoldDB" id="A0A6A6S7F7"/>
<name>A0A6A6S7F7_9PLEO</name>
<sequence>MPYDNREESPGMARTEITACGSTFEFPQEQIRYPAAEYGMLELAAAANRVYTVPSIQSQRAMFSGYDLLATPTSSASKTDAVPASLGIRLFDNTGEATFNEPPIYGRRADCPSTALFTPFDRSAAMQLPVMLLDSSMTQSIEVGVQDANISGPNHIHTYPVEHAENRQSASVPVATKHPLNRGQVAKMMKSDLFRIDDIMAWVEELGG</sequence>